<reference evidence="1" key="1">
    <citation type="submission" date="2020-05" db="EMBL/GenBank/DDBJ databases">
        <title>Large-scale comparative analyses of tick genomes elucidate their genetic diversity and vector capacities.</title>
        <authorList>
            <person name="Jia N."/>
            <person name="Wang J."/>
            <person name="Shi W."/>
            <person name="Du L."/>
            <person name="Sun Y."/>
            <person name="Zhan W."/>
            <person name="Jiang J."/>
            <person name="Wang Q."/>
            <person name="Zhang B."/>
            <person name="Ji P."/>
            <person name="Sakyi L.B."/>
            <person name="Cui X."/>
            <person name="Yuan T."/>
            <person name="Jiang B."/>
            <person name="Yang W."/>
            <person name="Lam T.T.-Y."/>
            <person name="Chang Q."/>
            <person name="Ding S."/>
            <person name="Wang X."/>
            <person name="Zhu J."/>
            <person name="Ruan X."/>
            <person name="Zhao L."/>
            <person name="Wei J."/>
            <person name="Que T."/>
            <person name="Du C."/>
            <person name="Cheng J."/>
            <person name="Dai P."/>
            <person name="Han X."/>
            <person name="Huang E."/>
            <person name="Gao Y."/>
            <person name="Liu J."/>
            <person name="Shao H."/>
            <person name="Ye R."/>
            <person name="Li L."/>
            <person name="Wei W."/>
            <person name="Wang X."/>
            <person name="Wang C."/>
            <person name="Yang T."/>
            <person name="Huo Q."/>
            <person name="Li W."/>
            <person name="Guo W."/>
            <person name="Chen H."/>
            <person name="Zhou L."/>
            <person name="Ni X."/>
            <person name="Tian J."/>
            <person name="Zhou Y."/>
            <person name="Sheng Y."/>
            <person name="Liu T."/>
            <person name="Pan Y."/>
            <person name="Xia L."/>
            <person name="Li J."/>
            <person name="Zhao F."/>
            <person name="Cao W."/>
        </authorList>
    </citation>
    <scope>NUCLEOTIDE SEQUENCE</scope>
    <source>
        <strain evidence="1">Hyas-2018</strain>
    </source>
</reference>
<proteinExistence type="predicted"/>
<dbReference type="Proteomes" id="UP000821845">
    <property type="component" value="Chromosome 4"/>
</dbReference>
<accession>A0ACB7SJJ7</accession>
<protein>
    <submittedName>
        <fullName evidence="1">Uncharacterized protein</fullName>
    </submittedName>
</protein>
<comment type="caution">
    <text evidence="1">The sequence shown here is derived from an EMBL/GenBank/DDBJ whole genome shotgun (WGS) entry which is preliminary data.</text>
</comment>
<evidence type="ECO:0000313" key="2">
    <source>
        <dbReference type="Proteomes" id="UP000821845"/>
    </source>
</evidence>
<keyword evidence="2" id="KW-1185">Reference proteome</keyword>
<name>A0ACB7SJJ7_HYAAI</name>
<organism evidence="1 2">
    <name type="scientific">Hyalomma asiaticum</name>
    <name type="common">Tick</name>
    <dbReference type="NCBI Taxonomy" id="266040"/>
    <lineage>
        <taxon>Eukaryota</taxon>
        <taxon>Metazoa</taxon>
        <taxon>Ecdysozoa</taxon>
        <taxon>Arthropoda</taxon>
        <taxon>Chelicerata</taxon>
        <taxon>Arachnida</taxon>
        <taxon>Acari</taxon>
        <taxon>Parasitiformes</taxon>
        <taxon>Ixodida</taxon>
        <taxon>Ixodoidea</taxon>
        <taxon>Ixodidae</taxon>
        <taxon>Hyalomminae</taxon>
        <taxon>Hyalomma</taxon>
    </lineage>
</organism>
<dbReference type="EMBL" id="CM023484">
    <property type="protein sequence ID" value="KAH6933918.1"/>
    <property type="molecule type" value="Genomic_DNA"/>
</dbReference>
<evidence type="ECO:0000313" key="1">
    <source>
        <dbReference type="EMBL" id="KAH6933918.1"/>
    </source>
</evidence>
<gene>
    <name evidence="1" type="ORF">HPB50_018840</name>
</gene>
<sequence>MVSNIRNAYRLAFEKSSWVVGQDRNISLRKLAGLTTHVGSPGRRLDADYVEQLYRPFPDVPPDRLFPSWIKAVSLSAHHKWIDQTTYIYDETVVGAHYVSIQNTLVIPIALIQRPLYFDLAPEVLNYAGIGAIIGHEFMHAFDVIGMTVDDMKIVRPWPTRRFTEEYTKRAICLRRSHRAALRKRPRREVLNDKIDSENLADLVGVRAAYTAYSGLPQHDRDITLAGLNISAERLFFIGHCIKTCAQHGQLEPHYAPYRSRCTVPLKNMPEFSRAFGCTARQPMNPRTKCTLW</sequence>